<accession>A0A3R8PG02</accession>
<evidence type="ECO:0000313" key="3">
    <source>
        <dbReference type="Proteomes" id="UP000276526"/>
    </source>
</evidence>
<name>A0A3R8PG02_9CORY</name>
<comment type="caution">
    <text evidence="2">The sequence shown here is derived from an EMBL/GenBank/DDBJ whole genome shotgun (WGS) entry which is preliminary data.</text>
</comment>
<evidence type="ECO:0000313" key="2">
    <source>
        <dbReference type="EMBL" id="RRO85865.1"/>
    </source>
</evidence>
<organism evidence="2 3">
    <name type="scientific">Corynebacterium bovis</name>
    <dbReference type="NCBI Taxonomy" id="36808"/>
    <lineage>
        <taxon>Bacteria</taxon>
        <taxon>Bacillati</taxon>
        <taxon>Actinomycetota</taxon>
        <taxon>Actinomycetes</taxon>
        <taxon>Mycobacteriales</taxon>
        <taxon>Corynebacteriaceae</taxon>
        <taxon>Corynebacterium</taxon>
    </lineage>
</organism>
<feature type="transmembrane region" description="Helical" evidence="1">
    <location>
        <begin position="60"/>
        <end position="79"/>
    </location>
</feature>
<protein>
    <recommendedName>
        <fullName evidence="4">Alkaline shock response membrane anchor protein AmaP</fullName>
    </recommendedName>
</protein>
<dbReference type="AlphaFoldDB" id="A0A3R8PG02"/>
<keyword evidence="1" id="KW-0812">Transmembrane</keyword>
<dbReference type="RefSeq" id="WP_125172992.1">
    <property type="nucleotide sequence ID" value="NZ_JAPJOD010000062.1"/>
</dbReference>
<keyword evidence="1" id="KW-0472">Membrane</keyword>
<reference evidence="2 3" key="1">
    <citation type="submission" date="2018-01" db="EMBL/GenBank/DDBJ databases">
        <title>Twenty Corynebacterium bovis Genomes.</title>
        <authorList>
            <person name="Gulvik C.A."/>
        </authorList>
    </citation>
    <scope>NUCLEOTIDE SEQUENCE [LARGE SCALE GENOMIC DNA]</scope>
    <source>
        <strain evidence="2 3">F6900</strain>
    </source>
</reference>
<proteinExistence type="predicted"/>
<dbReference type="EMBL" id="PQNK01000016">
    <property type="protein sequence ID" value="RRO85865.1"/>
    <property type="molecule type" value="Genomic_DNA"/>
</dbReference>
<evidence type="ECO:0008006" key="4">
    <source>
        <dbReference type="Google" id="ProtNLM"/>
    </source>
</evidence>
<dbReference type="Proteomes" id="UP000276526">
    <property type="component" value="Unassembled WGS sequence"/>
</dbReference>
<gene>
    <name evidence="2" type="ORF">CXF48_09195</name>
</gene>
<feature type="transmembrane region" description="Helical" evidence="1">
    <location>
        <begin position="12"/>
        <end position="32"/>
    </location>
</feature>
<keyword evidence="1" id="KW-1133">Transmembrane helix</keyword>
<sequence length="187" mass="20349">MSHGKAFLNRFLVFLLFLVLAFLALWGIGLQIDNPWAQKVGGYANKDFWRDLPGQSNYEAVVIGIGVVALILGLVFIIMNIERRRVGGQIAPASTATGVISVHPGDVAAAVADAFRQLEGVRTSDHRAVDDRGTKVISVTVNAPAETDMDELAAACRQARRDIRDALPGQDIRPRFIIQLDRVDTSA</sequence>
<evidence type="ECO:0000256" key="1">
    <source>
        <dbReference type="SAM" id="Phobius"/>
    </source>
</evidence>